<feature type="compositionally biased region" description="Basic and acidic residues" evidence="3">
    <location>
        <begin position="378"/>
        <end position="390"/>
    </location>
</feature>
<evidence type="ECO:0000313" key="6">
    <source>
        <dbReference type="Proteomes" id="UP001549145"/>
    </source>
</evidence>
<feature type="domain" description="Pectate lyase" evidence="4">
    <location>
        <begin position="20"/>
        <end position="239"/>
    </location>
</feature>
<dbReference type="PRINTS" id="PR00313">
    <property type="entry name" value="CABNDNGRPT"/>
</dbReference>
<reference evidence="5 6" key="1">
    <citation type="submission" date="2024-06" db="EMBL/GenBank/DDBJ databases">
        <title>Genomic Encyclopedia of Type Strains, Phase IV (KMG-IV): sequencing the most valuable type-strain genomes for metagenomic binning, comparative biology and taxonomic classification.</title>
        <authorList>
            <person name="Goeker M."/>
        </authorList>
    </citation>
    <scope>NUCLEOTIDE SEQUENCE [LARGE SCALE GENOMIC DNA]</scope>
    <source>
        <strain evidence="5 6">DSM 21331</strain>
    </source>
</reference>
<dbReference type="PANTHER" id="PTHR31683:SF18">
    <property type="entry name" value="PECTATE LYASE 21-RELATED"/>
    <property type="match status" value="1"/>
</dbReference>
<sequence>MADNLAHGFASMNGGTTGGSGGSSVTVSTGAALQAAIDKAAGPLTIYVDGKITPGNSGVDAINIAGKSNISVVGVGSNADFDGIGIRVSGGSSNLIIQNLKIHDVATGPKDAIGIEGASRNIWIDHNELYSTLAADKDYYDGLLDIKRGAEYITISNNYLHDHHKTSLVGYSDADAGGRYITYDHNVFENIGSRAPSVRDGDVHIYNNYYKNIEVSGINLRMDAVGLIENNVFENAHNPIVSQDSARIGYWDLSGNVMTGVTWSKPGSHEATAENGLSTASYDVPYAYTLDDAASVPLLDRAQAGIGHLGTLTPVPVPVPVEPAVPEPVSPPPVVSKPLPTSPTPPAPAPVETMPSLVGTKSADSLDGTAGNDHIDARQGHDLVHGHGGDDVLTGGEGRDILHGDAGNDTLSGDNGDDQLFGGDGDDHLIGGNGSDTLDGGDGNDVLEGGASHDVLTGGAGNDRLDGGSNADDMAGGAGDDTYVVDIARDSVVELTGQGNDTVESATSYKLGNNVENLILTGSSDNSATGNALDNILTGNAGNNRIDGGAGNDQLTGGAGRDVFAFTKGAGGQDVIHDFTVGTDTLNFHGYHAADVTLTDGAAGTTLHLPGETILLEGVHLNAVTADWAHFA</sequence>
<evidence type="ECO:0000256" key="3">
    <source>
        <dbReference type="SAM" id="MobiDB-lite"/>
    </source>
</evidence>
<protein>
    <submittedName>
        <fullName evidence="5">Pectate lyase</fullName>
    </submittedName>
</protein>
<dbReference type="InterPro" id="IPR018511">
    <property type="entry name" value="Hemolysin-typ_Ca-bd_CS"/>
</dbReference>
<dbReference type="SUPFAM" id="SSF51126">
    <property type="entry name" value="Pectin lyase-like"/>
    <property type="match status" value="1"/>
</dbReference>
<dbReference type="InterPro" id="IPR045032">
    <property type="entry name" value="PEL"/>
</dbReference>
<evidence type="ECO:0000256" key="2">
    <source>
        <dbReference type="RuleBase" id="RU361173"/>
    </source>
</evidence>
<dbReference type="InterPro" id="IPR002022">
    <property type="entry name" value="Pec_lyase"/>
</dbReference>
<feature type="region of interest" description="Disordered" evidence="3">
    <location>
        <begin position="378"/>
        <end position="479"/>
    </location>
</feature>
<comment type="similarity">
    <text evidence="2">Belongs to the polysaccharide lyase 1 family.</text>
</comment>
<dbReference type="InterPro" id="IPR001343">
    <property type="entry name" value="Hemolysn_Ca-bd"/>
</dbReference>
<proteinExistence type="inferred from homology"/>
<evidence type="ECO:0000313" key="5">
    <source>
        <dbReference type="EMBL" id="MET3693368.1"/>
    </source>
</evidence>
<dbReference type="Pfam" id="PF00353">
    <property type="entry name" value="HemolysinCabind"/>
    <property type="match status" value="4"/>
</dbReference>
<dbReference type="InterPro" id="IPR011049">
    <property type="entry name" value="Serralysin-like_metalloprot_C"/>
</dbReference>
<dbReference type="InterPro" id="IPR012334">
    <property type="entry name" value="Pectin_lyas_fold"/>
</dbReference>
<keyword evidence="1 2" id="KW-0456">Lyase</keyword>
<gene>
    <name evidence="5" type="ORF">ABID43_002915</name>
</gene>
<dbReference type="SMART" id="SM00656">
    <property type="entry name" value="Amb_all"/>
    <property type="match status" value="1"/>
</dbReference>
<dbReference type="PANTHER" id="PTHR31683">
    <property type="entry name" value="PECTATE LYASE 18-RELATED"/>
    <property type="match status" value="1"/>
</dbReference>
<dbReference type="RefSeq" id="WP_238278599.1">
    <property type="nucleotide sequence ID" value="NZ_BPQL01000039.1"/>
</dbReference>
<accession>A0ABV2L6A8</accession>
<dbReference type="Proteomes" id="UP001549145">
    <property type="component" value="Unassembled WGS sequence"/>
</dbReference>
<feature type="region of interest" description="Disordered" evidence="3">
    <location>
        <begin position="327"/>
        <end position="350"/>
    </location>
</feature>
<keyword evidence="2" id="KW-0964">Secreted</keyword>
<evidence type="ECO:0000256" key="1">
    <source>
        <dbReference type="ARBA" id="ARBA00023239"/>
    </source>
</evidence>
<feature type="compositionally biased region" description="Pro residues" evidence="3">
    <location>
        <begin position="327"/>
        <end position="349"/>
    </location>
</feature>
<keyword evidence="2" id="KW-0119">Carbohydrate metabolism</keyword>
<evidence type="ECO:0000259" key="4">
    <source>
        <dbReference type="SMART" id="SM00656"/>
    </source>
</evidence>
<keyword evidence="6" id="KW-1185">Reference proteome</keyword>
<keyword evidence="2" id="KW-0624">Polysaccharide degradation</keyword>
<comment type="caution">
    <text evidence="5">The sequence shown here is derived from an EMBL/GenBank/DDBJ whole genome shotgun (WGS) entry which is preliminary data.</text>
</comment>
<dbReference type="EMBL" id="JBEPMM010000007">
    <property type="protein sequence ID" value="MET3693368.1"/>
    <property type="molecule type" value="Genomic_DNA"/>
</dbReference>
<dbReference type="Gene3D" id="2.150.10.10">
    <property type="entry name" value="Serralysin-like metalloprotease, C-terminal"/>
    <property type="match status" value="4"/>
</dbReference>
<dbReference type="GO" id="GO:0016829">
    <property type="term" value="F:lyase activity"/>
    <property type="evidence" value="ECO:0007669"/>
    <property type="project" value="UniProtKB-KW"/>
</dbReference>
<dbReference type="Pfam" id="PF00544">
    <property type="entry name" value="Pectate_lyase_4"/>
    <property type="match status" value="1"/>
</dbReference>
<organism evidence="5 6">
    <name type="scientific">Methylobacterium goesingense</name>
    <dbReference type="NCBI Taxonomy" id="243690"/>
    <lineage>
        <taxon>Bacteria</taxon>
        <taxon>Pseudomonadati</taxon>
        <taxon>Pseudomonadota</taxon>
        <taxon>Alphaproteobacteria</taxon>
        <taxon>Hyphomicrobiales</taxon>
        <taxon>Methylobacteriaceae</taxon>
        <taxon>Methylobacterium</taxon>
    </lineage>
</organism>
<dbReference type="SUPFAM" id="SSF51120">
    <property type="entry name" value="beta-Roll"/>
    <property type="match status" value="1"/>
</dbReference>
<comment type="subcellular location">
    <subcellularLocation>
        <location evidence="2">Secreted</location>
    </subcellularLocation>
</comment>
<dbReference type="Gene3D" id="2.160.20.10">
    <property type="entry name" value="Single-stranded right-handed beta-helix, Pectin lyase-like"/>
    <property type="match status" value="1"/>
</dbReference>
<dbReference type="PROSITE" id="PS00330">
    <property type="entry name" value="HEMOLYSIN_CALCIUM"/>
    <property type="match status" value="3"/>
</dbReference>
<dbReference type="InterPro" id="IPR011050">
    <property type="entry name" value="Pectin_lyase_fold/virulence"/>
</dbReference>
<name>A0ABV2L6A8_9HYPH</name>